<proteinExistence type="predicted"/>
<gene>
    <name evidence="1" type="ORF">DPM19_15845</name>
</gene>
<dbReference type="AlphaFoldDB" id="A0A365H5W3"/>
<reference evidence="1 2" key="1">
    <citation type="submission" date="2018-06" db="EMBL/GenBank/DDBJ databases">
        <title>Actinomadura craniellae sp. nov. isolated from marine sponge Craniella sp.</title>
        <authorList>
            <person name="Li L."/>
            <person name="Xu Q.H."/>
            <person name="Lin H.W."/>
            <person name="Lu Y.H."/>
        </authorList>
    </citation>
    <scope>NUCLEOTIDE SEQUENCE [LARGE SCALE GENOMIC DNA]</scope>
    <source>
        <strain evidence="1 2">LHW63021</strain>
    </source>
</reference>
<dbReference type="Proteomes" id="UP000251891">
    <property type="component" value="Unassembled WGS sequence"/>
</dbReference>
<organism evidence="1 2">
    <name type="scientific">Actinomadura craniellae</name>
    <dbReference type="NCBI Taxonomy" id="2231787"/>
    <lineage>
        <taxon>Bacteria</taxon>
        <taxon>Bacillati</taxon>
        <taxon>Actinomycetota</taxon>
        <taxon>Actinomycetes</taxon>
        <taxon>Streptosporangiales</taxon>
        <taxon>Thermomonosporaceae</taxon>
        <taxon>Actinomadura</taxon>
    </lineage>
</organism>
<protein>
    <submittedName>
        <fullName evidence="1">Uncharacterized protein</fullName>
    </submittedName>
</protein>
<evidence type="ECO:0000313" key="2">
    <source>
        <dbReference type="Proteomes" id="UP000251891"/>
    </source>
</evidence>
<name>A0A365H5W3_9ACTN</name>
<sequence length="193" mass="21674">MFFSIALRALAALILLLPLASCDWKSVTLERKIWSSDPKPAGFAEHRGDDYRVAYPAGWTLRSGFDRLGHEYVEINGPATPEGAFSGRARVVRWASYPYQFEDRLVEYRRQADRADRTIKKDESLVLDRARRGHRFEYTAKVKTVRGRTVRVRATDTLALTEDGVLLEFSVTAADGAAAAARVAEVVGSFRIH</sequence>
<accession>A0A365H5W3</accession>
<keyword evidence="2" id="KW-1185">Reference proteome</keyword>
<dbReference type="EMBL" id="QLYX01000006">
    <property type="protein sequence ID" value="RAY14428.1"/>
    <property type="molecule type" value="Genomic_DNA"/>
</dbReference>
<comment type="caution">
    <text evidence="1">The sequence shown here is derived from an EMBL/GenBank/DDBJ whole genome shotgun (WGS) entry which is preliminary data.</text>
</comment>
<evidence type="ECO:0000313" key="1">
    <source>
        <dbReference type="EMBL" id="RAY14428.1"/>
    </source>
</evidence>